<reference evidence="6" key="1">
    <citation type="submission" date="2016-10" db="EMBL/GenBank/DDBJ databases">
        <authorList>
            <person name="Varghese N."/>
            <person name="Submissions S."/>
        </authorList>
    </citation>
    <scope>NUCLEOTIDE SEQUENCE [LARGE SCALE GENOMIC DNA]</scope>
    <source>
        <strain evidence="6">IBRC-M 10655</strain>
    </source>
</reference>
<comment type="subcellular location">
    <subcellularLocation>
        <location evidence="1">Cytoplasm</location>
    </subcellularLocation>
</comment>
<comment type="similarity">
    <text evidence="2">Belongs to the EspG family.</text>
</comment>
<dbReference type="OrthoDB" id="5175124at2"/>
<dbReference type="Pfam" id="PF14011">
    <property type="entry name" value="ESX-1_EspG"/>
    <property type="match status" value="1"/>
</dbReference>
<name>A0A1H0PMN2_9PSEU</name>
<dbReference type="AlphaFoldDB" id="A0A1H0PMN2"/>
<evidence type="ECO:0000256" key="1">
    <source>
        <dbReference type="ARBA" id="ARBA00004496"/>
    </source>
</evidence>
<accession>A0A1H0PMN2</accession>
<dbReference type="InterPro" id="IPR025734">
    <property type="entry name" value="EspG"/>
</dbReference>
<evidence type="ECO:0000256" key="4">
    <source>
        <dbReference type="ARBA" id="ARBA00023186"/>
    </source>
</evidence>
<keyword evidence="4" id="KW-0143">Chaperone</keyword>
<evidence type="ECO:0000313" key="5">
    <source>
        <dbReference type="EMBL" id="SDP05869.1"/>
    </source>
</evidence>
<dbReference type="STRING" id="504798.SAMN05421871_106278"/>
<evidence type="ECO:0000313" key="6">
    <source>
        <dbReference type="Proteomes" id="UP000199651"/>
    </source>
</evidence>
<dbReference type="EMBL" id="FNJB01000006">
    <property type="protein sequence ID" value="SDP05869.1"/>
    <property type="molecule type" value="Genomic_DNA"/>
</dbReference>
<organism evidence="5 6">
    <name type="scientific">Actinokineospora alba</name>
    <dbReference type="NCBI Taxonomy" id="504798"/>
    <lineage>
        <taxon>Bacteria</taxon>
        <taxon>Bacillati</taxon>
        <taxon>Actinomycetota</taxon>
        <taxon>Actinomycetes</taxon>
        <taxon>Pseudonocardiales</taxon>
        <taxon>Pseudonocardiaceae</taxon>
        <taxon>Actinokineospora</taxon>
    </lineage>
</organism>
<dbReference type="Proteomes" id="UP000199651">
    <property type="component" value="Unassembled WGS sequence"/>
</dbReference>
<proteinExistence type="inferred from homology"/>
<keyword evidence="6" id="KW-1185">Reference proteome</keyword>
<gene>
    <name evidence="5" type="ORF">SAMN05192558_106174</name>
</gene>
<keyword evidence="3" id="KW-0963">Cytoplasm</keyword>
<dbReference type="RefSeq" id="WP_091376158.1">
    <property type="nucleotide sequence ID" value="NZ_FNDV01000006.1"/>
</dbReference>
<protein>
    <submittedName>
        <fullName evidence="5">EspG family protein</fullName>
    </submittedName>
</protein>
<evidence type="ECO:0000256" key="2">
    <source>
        <dbReference type="ARBA" id="ARBA00006411"/>
    </source>
</evidence>
<sequence>MPRSFSLSLAAVDMLSQLLKTSCRQFPFQIPSFGQLEEDRNRIAKAVFTDLANRGLVRRNQLDPDLEAALVVTGDYDVGIGMMGTVEKDRPVRARASAAGTTAVLAVQEGQTIRFELISPAGLARSLVGLLPGMAAGPGQSVQVVEAPPQPKSDDGFVQQVRAPRSTSEAQLRMAAAMLERPRTGFGMFTVTTRGRRGRQADAGTVSWIDTDAGRYLSLSRPSPDGGIRATYSPADSVRLTQQLGELIESVAPRP</sequence>
<evidence type="ECO:0000256" key="3">
    <source>
        <dbReference type="ARBA" id="ARBA00022490"/>
    </source>
</evidence>